<comment type="caution">
    <text evidence="1">The sequence shown here is derived from an EMBL/GenBank/DDBJ whole genome shotgun (WGS) entry which is preliminary data.</text>
</comment>
<dbReference type="EMBL" id="MLBF01000008">
    <property type="protein sequence ID" value="OLN32546.1"/>
    <property type="molecule type" value="Genomic_DNA"/>
</dbReference>
<organism evidence="1 2">
    <name type="scientific">Desulfosporosinus metallidurans</name>
    <dbReference type="NCBI Taxonomy" id="1888891"/>
    <lineage>
        <taxon>Bacteria</taxon>
        <taxon>Bacillati</taxon>
        <taxon>Bacillota</taxon>
        <taxon>Clostridia</taxon>
        <taxon>Eubacteriales</taxon>
        <taxon>Desulfitobacteriaceae</taxon>
        <taxon>Desulfosporosinus</taxon>
    </lineage>
</organism>
<sequence length="38" mass="4063">MYIANLTASVVAVAGADIAKCFHCIRKLIRCNGRGRIG</sequence>
<dbReference type="STRING" id="1888891.DSOL_1584"/>
<proteinExistence type="predicted"/>
<dbReference type="Proteomes" id="UP000186102">
    <property type="component" value="Unassembled WGS sequence"/>
</dbReference>
<evidence type="ECO:0000313" key="2">
    <source>
        <dbReference type="Proteomes" id="UP000186102"/>
    </source>
</evidence>
<evidence type="ECO:0000313" key="1">
    <source>
        <dbReference type="EMBL" id="OLN32546.1"/>
    </source>
</evidence>
<name>A0A1Q8QZ01_9FIRM</name>
<protein>
    <submittedName>
        <fullName evidence="1">Uncharacterized protein</fullName>
    </submittedName>
</protein>
<accession>A0A1Q8QZ01</accession>
<gene>
    <name evidence="1" type="ORF">DSOL_1584</name>
</gene>
<dbReference type="AlphaFoldDB" id="A0A1Q8QZ01"/>
<keyword evidence="2" id="KW-1185">Reference proteome</keyword>
<reference evidence="1 2" key="1">
    <citation type="submission" date="2016-09" db="EMBL/GenBank/DDBJ databases">
        <title>Complete genome of Desulfosporosinus sp. OL.</title>
        <authorList>
            <person name="Mardanov A."/>
            <person name="Beletsky A."/>
            <person name="Panova A."/>
            <person name="Karnachuk O."/>
            <person name="Ravin N."/>
        </authorList>
    </citation>
    <scope>NUCLEOTIDE SEQUENCE [LARGE SCALE GENOMIC DNA]</scope>
    <source>
        <strain evidence="1 2">OL</strain>
    </source>
</reference>